<dbReference type="InterPro" id="IPR050072">
    <property type="entry name" value="Peptidase_M20A"/>
</dbReference>
<dbReference type="Pfam" id="PF01546">
    <property type="entry name" value="Peptidase_M20"/>
    <property type="match status" value="1"/>
</dbReference>
<comment type="caution">
    <text evidence="1">The sequence shown here is derived from an EMBL/GenBank/DDBJ whole genome shotgun (WGS) entry which is preliminary data.</text>
</comment>
<gene>
    <name evidence="1" type="ORF">AB0E61_14265</name>
</gene>
<name>A0ABV2YZS7_9ACTN</name>
<evidence type="ECO:0000313" key="1">
    <source>
        <dbReference type="EMBL" id="MEU3711252.1"/>
    </source>
</evidence>
<dbReference type="PANTHER" id="PTHR43808">
    <property type="entry name" value="ACETYLORNITHINE DEACETYLASE"/>
    <property type="match status" value="1"/>
</dbReference>
<dbReference type="EMBL" id="JBEZVI010000009">
    <property type="protein sequence ID" value="MEU3711252.1"/>
    <property type="molecule type" value="Genomic_DNA"/>
</dbReference>
<dbReference type="RefSeq" id="WP_037677610.1">
    <property type="nucleotide sequence ID" value="NZ_JBEZVI010000009.1"/>
</dbReference>
<evidence type="ECO:0000313" key="2">
    <source>
        <dbReference type="Proteomes" id="UP001550853"/>
    </source>
</evidence>
<organism evidence="1 2">
    <name type="scientific">Streptomyces catenulae</name>
    <dbReference type="NCBI Taxonomy" id="66875"/>
    <lineage>
        <taxon>Bacteria</taxon>
        <taxon>Bacillati</taxon>
        <taxon>Actinomycetota</taxon>
        <taxon>Actinomycetes</taxon>
        <taxon>Kitasatosporales</taxon>
        <taxon>Streptomycetaceae</taxon>
        <taxon>Streptomyces</taxon>
    </lineage>
</organism>
<reference evidence="1 2" key="1">
    <citation type="submission" date="2024-06" db="EMBL/GenBank/DDBJ databases">
        <title>The Natural Products Discovery Center: Release of the First 8490 Sequenced Strains for Exploring Actinobacteria Biosynthetic Diversity.</title>
        <authorList>
            <person name="Kalkreuter E."/>
            <person name="Kautsar S.A."/>
            <person name="Yang D."/>
            <person name="Bader C.D."/>
            <person name="Teijaro C.N."/>
            <person name="Fluegel L."/>
            <person name="Davis C.M."/>
            <person name="Simpson J.R."/>
            <person name="Lauterbach L."/>
            <person name="Steele A.D."/>
            <person name="Gui C."/>
            <person name="Meng S."/>
            <person name="Li G."/>
            <person name="Viehrig K."/>
            <person name="Ye F."/>
            <person name="Su P."/>
            <person name="Kiefer A.F."/>
            <person name="Nichols A."/>
            <person name="Cepeda A.J."/>
            <person name="Yan W."/>
            <person name="Fan B."/>
            <person name="Jiang Y."/>
            <person name="Adhikari A."/>
            <person name="Zheng C.-J."/>
            <person name="Schuster L."/>
            <person name="Cowan T.M."/>
            <person name="Smanski M.J."/>
            <person name="Chevrette M.G."/>
            <person name="De Carvalho L.P.S."/>
            <person name="Shen B."/>
        </authorList>
    </citation>
    <scope>NUCLEOTIDE SEQUENCE [LARGE SCALE GENOMIC DNA]</scope>
    <source>
        <strain evidence="1 2">NPDC033039</strain>
    </source>
</reference>
<sequence length="437" mass="45591">MTAPHPARLGPADRELLLRLLDTPTAGPLENGGDTTGVRLWDAGRAYAAAAAPLGLATVRHAAPDPVELDLDDVPLTVREAAAGRPDFLACQPSLVLRLGPRLPRADTVMFNVHLDTVGGWWPATFDGARFHGRGAIDAKGPAVALLAGIRAATARDPAVGTDVAVLVQAVAGEEGGAMGTYGTRPLVREGLIGALNLFCEPTRHRCLPRATAAMTACIQVDGVDAVDDCPAAGHNATALLGHLAHHLATVLPGRVPGAGVCVAGLHTGDRHNKVYGSGRLLLNLSYGSRATARAAEAALHTAVREGIDAFRASAAAEPTLARTVEDAAQLTSVRWHKRGLPALDSRAGWADDLLTGDAGLTRWPDTEPAFTCDAIWMADLPDTYAAVLGPGDLGANRAHADGEFADLADLDRYAEEVARVLTAFAARRRAHPSAPR</sequence>
<accession>A0ABV2YZS7</accession>
<dbReference type="Gene3D" id="3.40.630.10">
    <property type="entry name" value="Zn peptidases"/>
    <property type="match status" value="1"/>
</dbReference>
<proteinExistence type="predicted"/>
<dbReference type="SUPFAM" id="SSF53187">
    <property type="entry name" value="Zn-dependent exopeptidases"/>
    <property type="match status" value="1"/>
</dbReference>
<dbReference type="InterPro" id="IPR002933">
    <property type="entry name" value="Peptidase_M20"/>
</dbReference>
<keyword evidence="2" id="KW-1185">Reference proteome</keyword>
<dbReference type="Gene3D" id="3.30.70.360">
    <property type="match status" value="1"/>
</dbReference>
<protein>
    <submittedName>
        <fullName evidence="1">M20/M25/M40 family metallo-hydrolase</fullName>
    </submittedName>
</protein>
<dbReference type="Proteomes" id="UP001550853">
    <property type="component" value="Unassembled WGS sequence"/>
</dbReference>